<name>A0AAV5FV02_ELECO</name>
<dbReference type="EMBL" id="BQKI01000097">
    <property type="protein sequence ID" value="GJN38688.1"/>
    <property type="molecule type" value="Genomic_DNA"/>
</dbReference>
<dbReference type="AlphaFoldDB" id="A0AAV5FV02"/>
<sequence length="732" mass="80478">MEQWLPLFRNLLASPAPNAAAFSSSPSSGDCPTSSPPAVALLRLLLSPAPTLPPASDEPRAGILFQDPPAFPPVPGPLLPLVLRLPPRPAPSYATSQSGFSLLHLGQYDIWVRRSARRLLDGLPMEEGARSVASDEFIDVFDEPPPWLNEAAARTRPVLPWLPLDCRSVMTSGMHIVDDDRRDGLGRLGLESMVLNQDEGSDMQEAWCIPPPPAPPLGDLVVQRALALQKEIVTVESILDVQRVTKDFQDLCVESRNAEAVLSLVQPWEADDGTLRVLLSNLVLEDDGMHGKGPALVLCSVGLPKLLDLQRPASSVLISAMLDLCKRHPTAAVEAVLFPLVLRKGGLNAPQCEVLTHVVQDCMHPLHVTAFCHRLVSGKEQERRPICMPQHHENINSQLVWTESLFALFYNILNKDICLTPSTSVELISVIHERASQFSRSLKFSNFVLCFVSKCWHECNVQKDLLERAAERTNTVLTKAILAKLSSGPAVDGKVPSDTVTVGNRSYGKVERSMAILDTFISFIQVSMPSSNVIILTDPSSKFSINQGTATLLPIDGDYSRGNLMLQRIKSYIAFLEQKLEDSETVEGFNHFVLTDSDIAVVDNLGHIFKKYPHCHLALTFRNNKGQPLNSGFVAVRGTRNGISKAVAFFKEVFEAYRLKYMKASRMLGDQLALAWVVKSHLPSAFGKFSKHDPFTGEVNGASVLFLPCAVYNWTPPEGAGQFRGMPLDVKV</sequence>
<accession>A0AAV5FV02</accession>
<protein>
    <submittedName>
        <fullName evidence="1">Uncharacterized protein</fullName>
    </submittedName>
</protein>
<dbReference type="SUPFAM" id="SSF53448">
    <property type="entry name" value="Nucleotide-diphospho-sugar transferases"/>
    <property type="match status" value="1"/>
</dbReference>
<dbReference type="PANTHER" id="PTHR35723">
    <property type="entry name" value="POLYPHOSPHATIDYLINOSITOL PHOSPHATASE"/>
    <property type="match status" value="1"/>
</dbReference>
<keyword evidence="2" id="KW-1185">Reference proteome</keyword>
<reference evidence="1" key="1">
    <citation type="journal article" date="2018" name="DNA Res.">
        <title>Multiple hybrid de novo genome assembly of finger millet, an orphan allotetraploid crop.</title>
        <authorList>
            <person name="Hatakeyama M."/>
            <person name="Aluri S."/>
            <person name="Balachadran M.T."/>
            <person name="Sivarajan S.R."/>
            <person name="Patrignani A."/>
            <person name="Gruter S."/>
            <person name="Poveda L."/>
            <person name="Shimizu-Inatsugi R."/>
            <person name="Baeten J."/>
            <person name="Francoijs K.J."/>
            <person name="Nataraja K.N."/>
            <person name="Reddy Y.A.N."/>
            <person name="Phadnis S."/>
            <person name="Ravikumar R.L."/>
            <person name="Schlapbach R."/>
            <person name="Sreeman S.M."/>
            <person name="Shimizu K.K."/>
        </authorList>
    </citation>
    <scope>NUCLEOTIDE SEQUENCE</scope>
</reference>
<evidence type="ECO:0000313" key="1">
    <source>
        <dbReference type="EMBL" id="GJN38688.1"/>
    </source>
</evidence>
<organism evidence="1 2">
    <name type="scientific">Eleusine coracana subsp. coracana</name>
    <dbReference type="NCBI Taxonomy" id="191504"/>
    <lineage>
        <taxon>Eukaryota</taxon>
        <taxon>Viridiplantae</taxon>
        <taxon>Streptophyta</taxon>
        <taxon>Embryophyta</taxon>
        <taxon>Tracheophyta</taxon>
        <taxon>Spermatophyta</taxon>
        <taxon>Magnoliopsida</taxon>
        <taxon>Liliopsida</taxon>
        <taxon>Poales</taxon>
        <taxon>Poaceae</taxon>
        <taxon>PACMAD clade</taxon>
        <taxon>Chloridoideae</taxon>
        <taxon>Cynodonteae</taxon>
        <taxon>Eleusininae</taxon>
        <taxon>Eleusine</taxon>
    </lineage>
</organism>
<comment type="caution">
    <text evidence="1">The sequence shown here is derived from an EMBL/GenBank/DDBJ whole genome shotgun (WGS) entry which is preliminary data.</text>
</comment>
<evidence type="ECO:0000313" key="2">
    <source>
        <dbReference type="Proteomes" id="UP001054889"/>
    </source>
</evidence>
<proteinExistence type="predicted"/>
<dbReference type="Gene3D" id="1.25.40.480">
    <property type="match status" value="1"/>
</dbReference>
<dbReference type="Proteomes" id="UP001054889">
    <property type="component" value="Unassembled WGS sequence"/>
</dbReference>
<gene>
    <name evidence="1" type="primary">gb27753</name>
    <name evidence="1" type="ORF">PR202_gb27753</name>
</gene>
<reference evidence="1" key="2">
    <citation type="submission" date="2021-12" db="EMBL/GenBank/DDBJ databases">
        <title>Resequencing data analysis of finger millet.</title>
        <authorList>
            <person name="Hatakeyama M."/>
            <person name="Aluri S."/>
            <person name="Balachadran M.T."/>
            <person name="Sivarajan S.R."/>
            <person name="Poveda L."/>
            <person name="Shimizu-Inatsugi R."/>
            <person name="Schlapbach R."/>
            <person name="Sreeman S.M."/>
            <person name="Shimizu K.K."/>
        </authorList>
    </citation>
    <scope>NUCLEOTIDE SEQUENCE</scope>
</reference>
<dbReference type="InterPro" id="IPR029044">
    <property type="entry name" value="Nucleotide-diphossugar_trans"/>
</dbReference>